<accession>A0ABW6DQ28</accession>
<dbReference type="PROSITE" id="PS00107">
    <property type="entry name" value="PROTEIN_KINASE_ATP"/>
    <property type="match status" value="1"/>
</dbReference>
<dbReference type="Gene3D" id="3.40.50.2300">
    <property type="match status" value="2"/>
</dbReference>
<gene>
    <name evidence="10" type="ORF">ACFWR3_00800</name>
</gene>
<dbReference type="Pfam" id="PF13458">
    <property type="entry name" value="Peripla_BP_6"/>
    <property type="match status" value="1"/>
</dbReference>
<dbReference type="PANTHER" id="PTHR43289">
    <property type="entry name" value="MITOGEN-ACTIVATED PROTEIN KINASE KINASE KINASE 20-RELATED"/>
    <property type="match status" value="1"/>
</dbReference>
<dbReference type="Proteomes" id="UP001598300">
    <property type="component" value="Unassembled WGS sequence"/>
</dbReference>
<dbReference type="InterPro" id="IPR011009">
    <property type="entry name" value="Kinase-like_dom_sf"/>
</dbReference>
<organism evidence="10 11">
    <name type="scientific">Streptomyces bacillaris</name>
    <dbReference type="NCBI Taxonomy" id="68179"/>
    <lineage>
        <taxon>Bacteria</taxon>
        <taxon>Bacillati</taxon>
        <taxon>Actinomycetota</taxon>
        <taxon>Actinomycetes</taxon>
        <taxon>Kitasatosporales</taxon>
        <taxon>Streptomycetaceae</taxon>
        <taxon>Streptomyces</taxon>
    </lineage>
</organism>
<dbReference type="RefSeq" id="WP_381299937.1">
    <property type="nucleotide sequence ID" value="NZ_JBHVRE010000006.1"/>
</dbReference>
<dbReference type="PANTHER" id="PTHR43289:SF34">
    <property type="entry name" value="SERINE_THREONINE-PROTEIN KINASE YBDM-RELATED"/>
    <property type="match status" value="1"/>
</dbReference>
<evidence type="ECO:0000259" key="9">
    <source>
        <dbReference type="PROSITE" id="PS50011"/>
    </source>
</evidence>
<evidence type="ECO:0000256" key="8">
    <source>
        <dbReference type="SAM" id="MobiDB-lite"/>
    </source>
</evidence>
<feature type="compositionally biased region" description="Pro residues" evidence="8">
    <location>
        <begin position="708"/>
        <end position="722"/>
    </location>
</feature>
<dbReference type="GO" id="GO:0016301">
    <property type="term" value="F:kinase activity"/>
    <property type="evidence" value="ECO:0007669"/>
    <property type="project" value="UniProtKB-KW"/>
</dbReference>
<keyword evidence="11" id="KW-1185">Reference proteome</keyword>
<comment type="similarity">
    <text evidence="1">Belongs to the leucine-binding protein family.</text>
</comment>
<dbReference type="InterPro" id="IPR028082">
    <property type="entry name" value="Peripla_BP_I"/>
</dbReference>
<evidence type="ECO:0000256" key="2">
    <source>
        <dbReference type="ARBA" id="ARBA00022679"/>
    </source>
</evidence>
<evidence type="ECO:0000256" key="5">
    <source>
        <dbReference type="ARBA" id="ARBA00022777"/>
    </source>
</evidence>
<comment type="caution">
    <text evidence="10">The sequence shown here is derived from an EMBL/GenBank/DDBJ whole genome shotgun (WGS) entry which is preliminary data.</text>
</comment>
<dbReference type="Gene3D" id="1.10.510.10">
    <property type="entry name" value="Transferase(Phosphotransferase) domain 1"/>
    <property type="match status" value="1"/>
</dbReference>
<dbReference type="SMART" id="SM00220">
    <property type="entry name" value="S_TKc"/>
    <property type="match status" value="1"/>
</dbReference>
<keyword evidence="4 7" id="KW-0547">Nucleotide-binding</keyword>
<proteinExistence type="inferred from homology"/>
<evidence type="ECO:0000256" key="6">
    <source>
        <dbReference type="ARBA" id="ARBA00022840"/>
    </source>
</evidence>
<feature type="binding site" evidence="7">
    <location>
        <position position="44"/>
    </location>
    <ligand>
        <name>ATP</name>
        <dbReference type="ChEBI" id="CHEBI:30616"/>
    </ligand>
</feature>
<dbReference type="PROSITE" id="PS50011">
    <property type="entry name" value="PROTEIN_KINASE_DOM"/>
    <property type="match status" value="1"/>
</dbReference>
<keyword evidence="3" id="KW-0732">Signal</keyword>
<feature type="compositionally biased region" description="Low complexity" evidence="8">
    <location>
        <begin position="723"/>
        <end position="734"/>
    </location>
</feature>
<keyword evidence="5 10" id="KW-0418">Kinase</keyword>
<evidence type="ECO:0000256" key="4">
    <source>
        <dbReference type="ARBA" id="ARBA00022741"/>
    </source>
</evidence>
<dbReference type="InterPro" id="IPR017441">
    <property type="entry name" value="Protein_kinase_ATP_BS"/>
</dbReference>
<evidence type="ECO:0000256" key="3">
    <source>
        <dbReference type="ARBA" id="ARBA00022729"/>
    </source>
</evidence>
<dbReference type="Pfam" id="PF00069">
    <property type="entry name" value="Pkinase"/>
    <property type="match status" value="1"/>
</dbReference>
<evidence type="ECO:0000256" key="7">
    <source>
        <dbReference type="PROSITE-ProRule" id="PRU10141"/>
    </source>
</evidence>
<dbReference type="Gene3D" id="3.30.200.20">
    <property type="entry name" value="Phosphorylase Kinase, domain 1"/>
    <property type="match status" value="1"/>
</dbReference>
<dbReference type="InterPro" id="IPR028081">
    <property type="entry name" value="Leu-bd"/>
</dbReference>
<sequence>MTERLRPGDPARIGGHRLLGRLGAGGMGTVYLGRTDAGALAAVKVILPEYAGDEEFRTRFRREAEAARRVDSPWAVRVTGADTESETPWLATEFVPGPTLPEVVARYGPLPARSVKVLGRLLARALAAVHAAGLAHRDVKPGNVLLAADGPRLIDFGIARAADATALTATGLVVGTPGFLPPEQATGSGADAGPAGDVFSLGALLAYAATGRPPFGSGAVDALLYRTVHDAPDLDGVDDPGLRALLTECLAKDPAARPSAAGLDTRITEDVPAGGASASWLPEDVVRTIAERSAAMLALPDIDATVSDAAVGDATVSDAPEPRPAPARRRFLAFAAGGAVVALGAGGLGAVRLWGDGADGRGGGTTAGRRWVIGVHADLTGDQKDAGRAQERGVRLAVDRFNSLTDKPFTLTVKVLDDRGEPARSERVAEEFARDPDVLAVIGPTGDAATGAALPAYDEAVLPLLTVSSLQIAYAARVNAAFFQASPSYAALSLPIVTRLLRSPGAGRLGILIDRSGGQAAYQAGYAANLMVPGLTGGTTHPRVVPAGTTGLGPVVADLLAHRSDALLYAGDAAGAARAARALAATPFKGPRMAQHTAMRPEFLEQAGEAAEGWEFIAPFTGADTVGGDTAGASARPAADFAAAHRERFGAAPDAWAAEAYDVAGLVAREVAALVRGAGKSGTENSGTENSGAEKSGTEKSGAAEGGSPPPTGSPGTAPPGASPSGDGRPGRAALAAAIAASRYEGISRTYAFDAERQQLVARDAHLHRVEGGRFRYVGPAPQPKG</sequence>
<dbReference type="SUPFAM" id="SSF53822">
    <property type="entry name" value="Periplasmic binding protein-like I"/>
    <property type="match status" value="1"/>
</dbReference>
<feature type="compositionally biased region" description="Polar residues" evidence="8">
    <location>
        <begin position="682"/>
        <end position="693"/>
    </location>
</feature>
<feature type="domain" description="Protein kinase" evidence="9">
    <location>
        <begin position="16"/>
        <end position="281"/>
    </location>
</feature>
<dbReference type="EMBL" id="JBHXPM010000001">
    <property type="protein sequence ID" value="MFD3954607.1"/>
    <property type="molecule type" value="Genomic_DNA"/>
</dbReference>
<feature type="region of interest" description="Disordered" evidence="8">
    <location>
        <begin position="678"/>
        <end position="734"/>
    </location>
</feature>
<dbReference type="InterPro" id="IPR008271">
    <property type="entry name" value="Ser/Thr_kinase_AS"/>
</dbReference>
<dbReference type="InterPro" id="IPR000719">
    <property type="entry name" value="Prot_kinase_dom"/>
</dbReference>
<evidence type="ECO:0000256" key="1">
    <source>
        <dbReference type="ARBA" id="ARBA00010062"/>
    </source>
</evidence>
<reference evidence="10 11" key="1">
    <citation type="submission" date="2024-09" db="EMBL/GenBank/DDBJ databases">
        <title>The Natural Products Discovery Center: Release of the First 8490 Sequenced Strains for Exploring Actinobacteria Biosynthetic Diversity.</title>
        <authorList>
            <person name="Kalkreuter E."/>
            <person name="Kautsar S.A."/>
            <person name="Yang D."/>
            <person name="Bader C.D."/>
            <person name="Teijaro C.N."/>
            <person name="Fluegel L."/>
            <person name="Davis C.M."/>
            <person name="Simpson J.R."/>
            <person name="Lauterbach L."/>
            <person name="Steele A.D."/>
            <person name="Gui C."/>
            <person name="Meng S."/>
            <person name="Li G."/>
            <person name="Viehrig K."/>
            <person name="Ye F."/>
            <person name="Su P."/>
            <person name="Kiefer A.F."/>
            <person name="Nichols A."/>
            <person name="Cepeda A.J."/>
            <person name="Yan W."/>
            <person name="Fan B."/>
            <person name="Jiang Y."/>
            <person name="Adhikari A."/>
            <person name="Zheng C.-J."/>
            <person name="Schuster L."/>
            <person name="Cowan T.M."/>
            <person name="Smanski M.J."/>
            <person name="Chevrette M.G."/>
            <person name="De Carvalho L.P.S."/>
            <person name="Shen B."/>
        </authorList>
    </citation>
    <scope>NUCLEOTIDE SEQUENCE [LARGE SCALE GENOMIC DNA]</scope>
    <source>
        <strain evidence="10 11">NPDC058584</strain>
    </source>
</reference>
<keyword evidence="2" id="KW-0808">Transferase</keyword>
<name>A0ABW6DQ28_9ACTN</name>
<evidence type="ECO:0000313" key="11">
    <source>
        <dbReference type="Proteomes" id="UP001598300"/>
    </source>
</evidence>
<dbReference type="CDD" id="cd06268">
    <property type="entry name" value="PBP1_ABC_transporter_LIVBP-like"/>
    <property type="match status" value="1"/>
</dbReference>
<dbReference type="SUPFAM" id="SSF56112">
    <property type="entry name" value="Protein kinase-like (PK-like)"/>
    <property type="match status" value="1"/>
</dbReference>
<dbReference type="PROSITE" id="PS00108">
    <property type="entry name" value="PROTEIN_KINASE_ST"/>
    <property type="match status" value="1"/>
</dbReference>
<dbReference type="CDD" id="cd14014">
    <property type="entry name" value="STKc_PknB_like"/>
    <property type="match status" value="1"/>
</dbReference>
<keyword evidence="6 7" id="KW-0067">ATP-binding</keyword>
<protein>
    <submittedName>
        <fullName evidence="10">Bifunctional serine/threonine-protein kinase/ABC transporter substrate-binding protein</fullName>
    </submittedName>
</protein>
<evidence type="ECO:0000313" key="10">
    <source>
        <dbReference type="EMBL" id="MFD3954607.1"/>
    </source>
</evidence>